<dbReference type="Proteomes" id="UP000037784">
    <property type="component" value="Unassembled WGS sequence"/>
</dbReference>
<organism evidence="1 2">
    <name type="scientific">Ardenticatena maritima</name>
    <dbReference type="NCBI Taxonomy" id="872965"/>
    <lineage>
        <taxon>Bacteria</taxon>
        <taxon>Bacillati</taxon>
        <taxon>Chloroflexota</taxon>
        <taxon>Ardenticatenia</taxon>
        <taxon>Ardenticatenales</taxon>
        <taxon>Ardenticatenaceae</taxon>
        <taxon>Ardenticatena</taxon>
    </lineage>
</organism>
<proteinExistence type="predicted"/>
<accession>A0A0M8K9F6</accession>
<dbReference type="AlphaFoldDB" id="A0A0M8K9F6"/>
<dbReference type="EMBL" id="BBZA01000147">
    <property type="protein sequence ID" value="GAP63452.1"/>
    <property type="molecule type" value="Genomic_DNA"/>
</dbReference>
<dbReference type="InParanoid" id="A0A0M8K9F6"/>
<name>A0A0M8K9F6_9CHLR</name>
<reference evidence="2" key="2">
    <citation type="submission" date="2015-08" db="EMBL/GenBank/DDBJ databases">
        <title>Draft Genome Sequence of a Heterotrophic Facultative Anaerobic Bacterium Ardenticatena maritima Strain 110S.</title>
        <authorList>
            <person name="Kawaichi S."/>
            <person name="Yoshida T."/>
            <person name="Sako Y."/>
            <person name="Nakamura R."/>
        </authorList>
    </citation>
    <scope>NUCLEOTIDE SEQUENCE [LARGE SCALE GENOMIC DNA]</scope>
    <source>
        <strain evidence="2">110S</strain>
    </source>
</reference>
<keyword evidence="2" id="KW-1185">Reference proteome</keyword>
<comment type="caution">
    <text evidence="1">The sequence shown here is derived from an EMBL/GenBank/DDBJ whole genome shotgun (WGS) entry which is preliminary data.</text>
</comment>
<protein>
    <submittedName>
        <fullName evidence="1">Uncharacterized protein</fullName>
    </submittedName>
</protein>
<reference evidence="1 2" key="1">
    <citation type="journal article" date="2015" name="Genome Announc.">
        <title>Draft Genome Sequence of a Heterotrophic Facultative Anaerobic Thermophilic Bacterium, Ardenticatena maritima Strain 110ST.</title>
        <authorList>
            <person name="Kawaichi S."/>
            <person name="Yoshida T."/>
            <person name="Sako Y."/>
            <person name="Nakamura R."/>
        </authorList>
    </citation>
    <scope>NUCLEOTIDE SEQUENCE [LARGE SCALE GENOMIC DNA]</scope>
    <source>
        <strain evidence="1 2">110S</strain>
    </source>
</reference>
<evidence type="ECO:0000313" key="2">
    <source>
        <dbReference type="Proteomes" id="UP000037784"/>
    </source>
</evidence>
<sequence>MGNELLELGLRGIIVAIQPLQKRHKTLWYSAFFRFGVNENHVALHFVWPFACMVE</sequence>
<evidence type="ECO:0000313" key="1">
    <source>
        <dbReference type="EMBL" id="GAP63452.1"/>
    </source>
</evidence>
<gene>
    <name evidence="1" type="ORF">ARMA_1875</name>
</gene>